<evidence type="ECO:0000313" key="1">
    <source>
        <dbReference type="EMBL" id="TRZ37798.1"/>
    </source>
</evidence>
<dbReference type="RefSeq" id="WP_185766085.1">
    <property type="nucleotide sequence ID" value="NZ_RIBP01000004.1"/>
</dbReference>
<dbReference type="Proteomes" id="UP000319837">
    <property type="component" value="Unassembled WGS sequence"/>
</dbReference>
<dbReference type="AlphaFoldDB" id="A0A553SLD5"/>
<protein>
    <submittedName>
        <fullName evidence="1">Uncharacterized protein</fullName>
    </submittedName>
</protein>
<gene>
    <name evidence="1" type="ORF">CEQ21_20420</name>
</gene>
<proteinExistence type="predicted"/>
<comment type="caution">
    <text evidence="1">The sequence shown here is derived from an EMBL/GenBank/DDBJ whole genome shotgun (WGS) entry which is preliminary data.</text>
</comment>
<evidence type="ECO:0000313" key="2">
    <source>
        <dbReference type="Proteomes" id="UP000319837"/>
    </source>
</evidence>
<accession>A0A553SLD5</accession>
<dbReference type="EMBL" id="RIBP01000004">
    <property type="protein sequence ID" value="TRZ37798.1"/>
    <property type="molecule type" value="Genomic_DNA"/>
</dbReference>
<organism evidence="1 2">
    <name type="scientific">Niallia circulans</name>
    <name type="common">Bacillus circulans</name>
    <dbReference type="NCBI Taxonomy" id="1397"/>
    <lineage>
        <taxon>Bacteria</taxon>
        <taxon>Bacillati</taxon>
        <taxon>Bacillota</taxon>
        <taxon>Bacilli</taxon>
        <taxon>Bacillales</taxon>
        <taxon>Bacillaceae</taxon>
        <taxon>Niallia</taxon>
    </lineage>
</organism>
<name>A0A553SLD5_NIACI</name>
<reference evidence="2" key="1">
    <citation type="submission" date="2018-10" db="EMBL/GenBank/DDBJ databases">
        <title>FDA dAtabase for Regulatory Grade micrObial Sequences (FDA-ARGOS): Supporting development and validation of Infectious Disease Dx tests.</title>
        <authorList>
            <person name="Minogue T."/>
            <person name="Wolcott M."/>
            <person name="Wasieloski L."/>
            <person name="Aguilar W."/>
            <person name="Moore D."/>
            <person name="Tallon L."/>
            <person name="Sadzewicz L."/>
            <person name="Sengamalay N."/>
            <person name="Ott S."/>
            <person name="Godinez A."/>
            <person name="Nagaraj S."/>
            <person name="Vavikolanu K."/>
            <person name="Vyas G."/>
            <person name="Nadendla S."/>
            <person name="George J."/>
            <person name="Sichtig H."/>
        </authorList>
    </citation>
    <scope>NUCLEOTIDE SEQUENCE [LARGE SCALE GENOMIC DNA]</scope>
    <source>
        <strain evidence="2">FDAARGOS_343</strain>
    </source>
</reference>
<sequence>MFDPTAYDNLKTVIEGLLYDKDLEGVIHILDRKDMLNMSTMSREFHLAFALSDQKNAQLTFSLYASLENLASELLELDDKLHLVGANVKLTIVVKHENKQEIIALLQDILQKIWGTEQIIKQEIRYKPFASDNIVTNHITIVFSRLVTEGHIDDLAEMTDYMLATLAGLKRQKLLVDLGKWEG</sequence>